<evidence type="ECO:0000256" key="1">
    <source>
        <dbReference type="SAM" id="MobiDB-lite"/>
    </source>
</evidence>
<evidence type="ECO:0000259" key="2">
    <source>
        <dbReference type="PROSITE" id="PS50127"/>
    </source>
</evidence>
<gene>
    <name evidence="3" type="ORF">AMAG_06446</name>
</gene>
<keyword evidence="4" id="KW-1185">Reference proteome</keyword>
<dbReference type="Gene3D" id="3.10.110.10">
    <property type="entry name" value="Ubiquitin Conjugating Enzyme"/>
    <property type="match status" value="1"/>
</dbReference>
<reference evidence="3 4" key="1">
    <citation type="submission" date="2009-11" db="EMBL/GenBank/DDBJ databases">
        <title>Annotation of Allomyces macrogynus ATCC 38327.</title>
        <authorList>
            <consortium name="The Broad Institute Genome Sequencing Platform"/>
            <person name="Russ C."/>
            <person name="Cuomo C."/>
            <person name="Burger G."/>
            <person name="Gray M.W."/>
            <person name="Holland P.W.H."/>
            <person name="King N."/>
            <person name="Lang F.B.F."/>
            <person name="Roger A.J."/>
            <person name="Ruiz-Trillo I."/>
            <person name="Young S.K."/>
            <person name="Zeng Q."/>
            <person name="Gargeya S."/>
            <person name="Fitzgerald M."/>
            <person name="Haas B."/>
            <person name="Abouelleil A."/>
            <person name="Alvarado L."/>
            <person name="Arachchi H.M."/>
            <person name="Berlin A."/>
            <person name="Chapman S.B."/>
            <person name="Gearin G."/>
            <person name="Goldberg J."/>
            <person name="Griggs A."/>
            <person name="Gujja S."/>
            <person name="Hansen M."/>
            <person name="Heiman D."/>
            <person name="Howarth C."/>
            <person name="Larimer J."/>
            <person name="Lui A."/>
            <person name="MacDonald P.J.P."/>
            <person name="McCowen C."/>
            <person name="Montmayeur A."/>
            <person name="Murphy C."/>
            <person name="Neiman D."/>
            <person name="Pearson M."/>
            <person name="Priest M."/>
            <person name="Roberts A."/>
            <person name="Saif S."/>
            <person name="Shea T."/>
            <person name="Sisk P."/>
            <person name="Stolte C."/>
            <person name="Sykes S."/>
            <person name="Wortman J."/>
            <person name="Nusbaum C."/>
            <person name="Birren B."/>
        </authorList>
    </citation>
    <scope>NUCLEOTIDE SEQUENCE [LARGE SCALE GENOMIC DNA]</scope>
    <source>
        <strain evidence="3 4">ATCC 38327</strain>
    </source>
</reference>
<dbReference type="Proteomes" id="UP000054350">
    <property type="component" value="Unassembled WGS sequence"/>
</dbReference>
<accession>A0A0L0SGJ4</accession>
<reference evidence="3 4" key="2">
    <citation type="submission" date="2009-11" db="EMBL/GenBank/DDBJ databases">
        <title>The Genome Sequence of Allomyces macrogynus strain ATCC 38327.</title>
        <authorList>
            <consortium name="The Broad Institute Genome Sequencing Platform"/>
            <person name="Russ C."/>
            <person name="Cuomo C."/>
            <person name="Shea T."/>
            <person name="Young S.K."/>
            <person name="Zeng Q."/>
            <person name="Koehrsen M."/>
            <person name="Haas B."/>
            <person name="Borodovsky M."/>
            <person name="Guigo R."/>
            <person name="Alvarado L."/>
            <person name="Berlin A."/>
            <person name="Borenstein D."/>
            <person name="Chen Z."/>
            <person name="Engels R."/>
            <person name="Freedman E."/>
            <person name="Gellesch M."/>
            <person name="Goldberg J."/>
            <person name="Griggs A."/>
            <person name="Gujja S."/>
            <person name="Heiman D."/>
            <person name="Hepburn T."/>
            <person name="Howarth C."/>
            <person name="Jen D."/>
            <person name="Larson L."/>
            <person name="Lewis B."/>
            <person name="Mehta T."/>
            <person name="Park D."/>
            <person name="Pearson M."/>
            <person name="Roberts A."/>
            <person name="Saif S."/>
            <person name="Shenoy N."/>
            <person name="Sisk P."/>
            <person name="Stolte C."/>
            <person name="Sykes S."/>
            <person name="Walk T."/>
            <person name="White J."/>
            <person name="Yandava C."/>
            <person name="Burger G."/>
            <person name="Gray M.W."/>
            <person name="Holland P.W.H."/>
            <person name="King N."/>
            <person name="Lang F.B.F."/>
            <person name="Roger A.J."/>
            <person name="Ruiz-Trillo I."/>
            <person name="Lander E."/>
            <person name="Nusbaum C."/>
        </authorList>
    </citation>
    <scope>NUCLEOTIDE SEQUENCE [LARGE SCALE GENOMIC DNA]</scope>
    <source>
        <strain evidence="3 4">ATCC 38327</strain>
    </source>
</reference>
<protein>
    <recommendedName>
        <fullName evidence="2">UBC core domain-containing protein</fullName>
    </recommendedName>
</protein>
<feature type="domain" description="UBC core" evidence="2">
    <location>
        <begin position="1"/>
        <end position="121"/>
    </location>
</feature>
<dbReference type="STRING" id="578462.A0A0L0SGJ4"/>
<dbReference type="VEuPathDB" id="FungiDB:AMAG_06446"/>
<dbReference type="SUPFAM" id="SSF54495">
    <property type="entry name" value="UBC-like"/>
    <property type="match status" value="1"/>
</dbReference>
<proteinExistence type="predicted"/>
<sequence length="121" mass="13367">MKGELAGPAGTPYEGGQFVLDIKIPDTYPFAPPVIKFETSVLSYTAGIRHLSSHTPNCPRQYCRDSAVPAMPGTARAPPRQYSTSHARHCPRHCSYGRVSHARKCPRPRGDSPARPRRWVA</sequence>
<feature type="region of interest" description="Disordered" evidence="1">
    <location>
        <begin position="69"/>
        <end position="121"/>
    </location>
</feature>
<dbReference type="InterPro" id="IPR000608">
    <property type="entry name" value="UBC"/>
</dbReference>
<evidence type="ECO:0000313" key="3">
    <source>
        <dbReference type="EMBL" id="KNE61636.1"/>
    </source>
</evidence>
<dbReference type="Pfam" id="PF00179">
    <property type="entry name" value="UQ_con"/>
    <property type="match status" value="1"/>
</dbReference>
<name>A0A0L0SGJ4_ALLM3</name>
<evidence type="ECO:0000313" key="4">
    <source>
        <dbReference type="Proteomes" id="UP000054350"/>
    </source>
</evidence>
<organism evidence="3 4">
    <name type="scientific">Allomyces macrogynus (strain ATCC 38327)</name>
    <name type="common">Allomyces javanicus var. macrogynus</name>
    <dbReference type="NCBI Taxonomy" id="578462"/>
    <lineage>
        <taxon>Eukaryota</taxon>
        <taxon>Fungi</taxon>
        <taxon>Fungi incertae sedis</taxon>
        <taxon>Blastocladiomycota</taxon>
        <taxon>Blastocladiomycetes</taxon>
        <taxon>Blastocladiales</taxon>
        <taxon>Blastocladiaceae</taxon>
        <taxon>Allomyces</taxon>
    </lineage>
</organism>
<dbReference type="EMBL" id="GG745338">
    <property type="protein sequence ID" value="KNE61636.1"/>
    <property type="molecule type" value="Genomic_DNA"/>
</dbReference>
<dbReference type="PROSITE" id="PS50127">
    <property type="entry name" value="UBC_2"/>
    <property type="match status" value="1"/>
</dbReference>
<dbReference type="InterPro" id="IPR016135">
    <property type="entry name" value="UBQ-conjugating_enzyme/RWD"/>
</dbReference>
<dbReference type="OrthoDB" id="9978460at2759"/>
<dbReference type="AlphaFoldDB" id="A0A0L0SGJ4"/>
<dbReference type="eggNOG" id="KOG0418">
    <property type="taxonomic scope" value="Eukaryota"/>
</dbReference>